<reference evidence="17" key="1">
    <citation type="submission" date="2025-08" db="UniProtKB">
        <authorList>
            <consortium name="RefSeq"/>
        </authorList>
    </citation>
    <scope>IDENTIFICATION</scope>
</reference>
<feature type="coiled-coil region" evidence="13">
    <location>
        <begin position="861"/>
        <end position="902"/>
    </location>
</feature>
<dbReference type="GO" id="GO:0000781">
    <property type="term" value="C:chromosome, telomeric region"/>
    <property type="evidence" value="ECO:0007669"/>
    <property type="project" value="UniProtKB-SubCell"/>
</dbReference>
<dbReference type="Proteomes" id="UP000515152">
    <property type="component" value="Chromosome 21"/>
</dbReference>
<evidence type="ECO:0000256" key="3">
    <source>
        <dbReference type="ARBA" id="ARBA00010171"/>
    </source>
</evidence>
<sequence>MALQSKRKRISHSNSQSKPSTSQADPFADGDGAREKFVEGSIRRIKMKNFLTYDLAEVYPGPNLNMIVGANGTGKSSIVCAICLGLAGKTAILGRGDKVGLYVKRGCSKGMVEIELYRTAGNLIIQREMNVDSNQSVWQLNGRPANNKQVEEEVRALRIQVGNLCQFLPQEKVGEFAKMTKIELLEATEKSVGPPEMYNFHCELKSFRNKERDLENVCKEKASFLKKAIQRNERNKHDVERYQKKKRHLELIQLLEKKRPWVEYETARKELEQVKKERDEVRKGLKELKEQRAPMLRKIQNIDNRLQPIHDQIKEMTAGIREATQKCKQKQDQLENKNKQIEDIKQSVSLKEAEEADRQKRMANTRHLIADLQAQLQRCGDHDDLGPRLDELHGQLRANQEERGRVEVERSDLRRQRDRDTAELKLLEKRMRCLEDMLNRKEEKLRSRFSDTHKALLWLRQNKQLFNGNAYEPMMLEIRVRDARHSKYIESHIPVNDLRAFVFQKQEDMERFMVEVRDSQNLRVNAVIAPQDSHASKPPSRPLEALSRFGFFSYLRELFDAPEEIMSYLCYQYRVNEVPVGTEQTKNMIETVIRDSQLRMIYTADEKYTVKKSSYSSKTISSNSALRPPQFLTVTIDAEERRKLEEQLRTVEGRVKDSDAQIAALQERQTKLDHRDNELRAQKKELSDLKGKRRQLEQKISTKQDSLKQMEQSAVDLQKIEQDSQQKIVTVHTHKVTIAVEFVQHMKRRATLSREKVCLSLETVALTAEKNKLESDCRDGSTDLRALEQKCADLDRRKASLLSTCKSLMQRASEICNMSPGEVAVPPELHDVFSMLPNTLEDIEAMLNEERTRAELFTGISETVVEEYNRREQEIKNLEKELEDKKNALDTYRQNISEVKERWLNPLRQLVEQINVKFSEFFRSMQCAGEVDLHSENEEEYDKYGIRIRVKFRNSTQLHELTPHHQSGGERSVSTMLYLMALQELNLCPFRVVDEINQGMDPVNERRVFDIVVRTACKGTTSQYFFITPKLLQNLQYADEMMVLCVHNGTHMLPPSEWSSQAFMRRRARQRPSHHGN</sequence>
<keyword evidence="16" id="KW-1185">Reference proteome</keyword>
<evidence type="ECO:0000256" key="5">
    <source>
        <dbReference type="ARBA" id="ARBA00022454"/>
    </source>
</evidence>
<evidence type="ECO:0000313" key="16">
    <source>
        <dbReference type="Proteomes" id="UP000515152"/>
    </source>
</evidence>
<keyword evidence="6" id="KW-0547">Nucleotide-binding</keyword>
<evidence type="ECO:0000256" key="2">
    <source>
        <dbReference type="ARBA" id="ARBA00004574"/>
    </source>
</evidence>
<feature type="region of interest" description="Disordered" evidence="14">
    <location>
        <begin position="1"/>
        <end position="32"/>
    </location>
</feature>
<evidence type="ECO:0000256" key="14">
    <source>
        <dbReference type="SAM" id="MobiDB-lite"/>
    </source>
</evidence>
<evidence type="ECO:0000313" key="17">
    <source>
        <dbReference type="RefSeq" id="XP_031414084.1"/>
    </source>
</evidence>
<keyword evidence="10" id="KW-0539">Nucleus</keyword>
<dbReference type="Gene3D" id="1.10.287.1490">
    <property type="match status" value="1"/>
</dbReference>
<dbReference type="InterPro" id="IPR003395">
    <property type="entry name" value="RecF/RecN/SMC_N"/>
</dbReference>
<accession>A0A6P8EQA2</accession>
<evidence type="ECO:0000256" key="4">
    <source>
        <dbReference type="ARBA" id="ARBA00018687"/>
    </source>
</evidence>
<dbReference type="GO" id="GO:0005524">
    <property type="term" value="F:ATP binding"/>
    <property type="evidence" value="ECO:0007669"/>
    <property type="project" value="UniProtKB-KW"/>
</dbReference>
<keyword evidence="8" id="KW-0779">Telomere</keyword>
<dbReference type="GO" id="GO:0016887">
    <property type="term" value="F:ATP hydrolysis activity"/>
    <property type="evidence" value="ECO:0007669"/>
    <property type="project" value="InterPro"/>
</dbReference>
<evidence type="ECO:0000256" key="10">
    <source>
        <dbReference type="ARBA" id="ARBA00023242"/>
    </source>
</evidence>
<dbReference type="FunFam" id="3.40.50.300:FF:000793">
    <property type="entry name" value="Structural maintenance of chromosomes protein 5"/>
    <property type="match status" value="1"/>
</dbReference>
<organism evidence="16 17">
    <name type="scientific">Clupea harengus</name>
    <name type="common">Atlantic herring</name>
    <dbReference type="NCBI Taxonomy" id="7950"/>
    <lineage>
        <taxon>Eukaryota</taxon>
        <taxon>Metazoa</taxon>
        <taxon>Chordata</taxon>
        <taxon>Craniata</taxon>
        <taxon>Vertebrata</taxon>
        <taxon>Euteleostomi</taxon>
        <taxon>Actinopterygii</taxon>
        <taxon>Neopterygii</taxon>
        <taxon>Teleostei</taxon>
        <taxon>Clupei</taxon>
        <taxon>Clupeiformes</taxon>
        <taxon>Clupeoidei</taxon>
        <taxon>Clupeidae</taxon>
        <taxon>Clupea</taxon>
    </lineage>
</organism>
<evidence type="ECO:0000256" key="7">
    <source>
        <dbReference type="ARBA" id="ARBA00022840"/>
    </source>
</evidence>
<gene>
    <name evidence="17" type="primary">smc5</name>
</gene>
<evidence type="ECO:0000259" key="15">
    <source>
        <dbReference type="Pfam" id="PF02463"/>
    </source>
</evidence>
<proteinExistence type="inferred from homology"/>
<dbReference type="AlphaFoldDB" id="A0A6P8EQA2"/>
<dbReference type="GO" id="GO:0003697">
    <property type="term" value="F:single-stranded DNA binding"/>
    <property type="evidence" value="ECO:0007669"/>
    <property type="project" value="TreeGrafter"/>
</dbReference>
<dbReference type="InterPro" id="IPR027417">
    <property type="entry name" value="P-loop_NTPase"/>
</dbReference>
<dbReference type="CTD" id="23137"/>
<keyword evidence="9 13" id="KW-0175">Coiled coil</keyword>
<dbReference type="GO" id="GO:0000724">
    <property type="term" value="P:double-strand break repair via homologous recombination"/>
    <property type="evidence" value="ECO:0007669"/>
    <property type="project" value="TreeGrafter"/>
</dbReference>
<evidence type="ECO:0000256" key="8">
    <source>
        <dbReference type="ARBA" id="ARBA00022895"/>
    </source>
</evidence>
<dbReference type="FunFam" id="3.40.50.300:FF:001301">
    <property type="entry name" value="Structural maintenance of chromosomes 5"/>
    <property type="match status" value="1"/>
</dbReference>
<dbReference type="KEGG" id="char:105910445"/>
<dbReference type="PANTHER" id="PTHR45916">
    <property type="entry name" value="STRUCTURAL MAINTENANCE OF CHROMOSOMES PROTEIN 5"/>
    <property type="match status" value="1"/>
</dbReference>
<comment type="similarity">
    <text evidence="3">Belongs to the SMC family. SMC5 subfamily.</text>
</comment>
<feature type="coiled-coil region" evidence="13">
    <location>
        <begin position="641"/>
        <end position="727"/>
    </location>
</feature>
<evidence type="ECO:0000256" key="11">
    <source>
        <dbReference type="ARBA" id="ARBA00054513"/>
    </source>
</evidence>
<keyword evidence="7" id="KW-0067">ATP-binding</keyword>
<dbReference type="Gene3D" id="3.40.50.300">
    <property type="entry name" value="P-loop containing nucleotide triphosphate hydrolases"/>
    <property type="match status" value="2"/>
</dbReference>
<dbReference type="SUPFAM" id="SSF52540">
    <property type="entry name" value="P-loop containing nucleoside triphosphate hydrolases"/>
    <property type="match status" value="1"/>
</dbReference>
<dbReference type="GO" id="GO:0030915">
    <property type="term" value="C:Smc5-Smc6 complex"/>
    <property type="evidence" value="ECO:0007669"/>
    <property type="project" value="TreeGrafter"/>
</dbReference>
<feature type="coiled-coil region" evidence="13">
    <location>
        <begin position="410"/>
        <end position="444"/>
    </location>
</feature>
<name>A0A6P8EQA2_CLUHA</name>
<dbReference type="PANTHER" id="PTHR45916:SF1">
    <property type="entry name" value="STRUCTURAL MAINTENANCE OF CHROMOSOMES PROTEIN 5"/>
    <property type="match status" value="1"/>
</dbReference>
<feature type="coiled-coil region" evidence="13">
    <location>
        <begin position="225"/>
        <end position="354"/>
    </location>
</feature>
<keyword evidence="5" id="KW-0158">Chromosome</keyword>
<evidence type="ECO:0000256" key="1">
    <source>
        <dbReference type="ARBA" id="ARBA00004123"/>
    </source>
</evidence>
<feature type="compositionally biased region" description="Basic residues" evidence="14">
    <location>
        <begin position="1"/>
        <end position="11"/>
    </location>
</feature>
<evidence type="ECO:0000256" key="13">
    <source>
        <dbReference type="SAM" id="Coils"/>
    </source>
</evidence>
<feature type="domain" description="RecF/RecN/SMC N-terminal" evidence="15">
    <location>
        <begin position="42"/>
        <end position="1030"/>
    </location>
</feature>
<dbReference type="RefSeq" id="XP_031414084.1">
    <property type="nucleotide sequence ID" value="XM_031558224.2"/>
</dbReference>
<dbReference type="Pfam" id="PF02463">
    <property type="entry name" value="SMC_N"/>
    <property type="match status" value="1"/>
</dbReference>
<dbReference type="OrthoDB" id="10254973at2759"/>
<evidence type="ECO:0000256" key="6">
    <source>
        <dbReference type="ARBA" id="ARBA00022741"/>
    </source>
</evidence>
<dbReference type="GeneID" id="105910445"/>
<dbReference type="GO" id="GO:0005634">
    <property type="term" value="C:nucleus"/>
    <property type="evidence" value="ECO:0007669"/>
    <property type="project" value="UniProtKB-SubCell"/>
</dbReference>
<feature type="compositionally biased region" description="Polar residues" evidence="14">
    <location>
        <begin position="12"/>
        <end position="24"/>
    </location>
</feature>
<comment type="subcellular location">
    <subcellularLocation>
        <location evidence="2">Chromosome</location>
        <location evidence="2">Telomere</location>
    </subcellularLocation>
    <subcellularLocation>
        <location evidence="1">Nucleus</location>
    </subcellularLocation>
</comment>
<evidence type="ECO:0000256" key="12">
    <source>
        <dbReference type="ARBA" id="ARBA00063886"/>
    </source>
</evidence>
<protein>
    <recommendedName>
        <fullName evidence="4">Structural maintenance of chromosomes protein 5</fullName>
    </recommendedName>
</protein>
<feature type="coiled-coil region" evidence="13">
    <location>
        <begin position="770"/>
        <end position="804"/>
    </location>
</feature>
<evidence type="ECO:0000256" key="9">
    <source>
        <dbReference type="ARBA" id="ARBA00023054"/>
    </source>
</evidence>
<comment type="subunit">
    <text evidence="12">Forms a heterodimer with smc6. Component of the SMC5-SMC6 complex which consists at least of smc5, smc6, nsmce2, nsmce1 and nsmce4a.</text>
</comment>
<comment type="function">
    <text evidence="11">Core component of the SMC5-SMC6 complex, a complex involved in repair of DNA double-strand breaks by homologous recombination. The complex may promote sister chromatid homologous recombination by recruiting the SMC1-SMC3 cohesin complex to double-strand breaks. The complex is required for telomere maintenance via recombination and mediates sumoylation of shelterin complex (telosome) components. Required for sister chromatid cohesion during prometaphase and mitotic progression; the function seems to be independent of SMC6.</text>
</comment>